<reference evidence="1 2" key="1">
    <citation type="journal article" date="2010" name="PLoS ONE">
        <title>The Waddlia genome: a window into chlamydial biology.</title>
        <authorList>
            <person name="Bertelli C."/>
            <person name="Collyn F."/>
            <person name="Croxatto A."/>
            <person name="Ruckert C."/>
            <person name="Polkinghorne A."/>
            <person name="Kebbi-Beghdadi C."/>
            <person name="Goesmann A."/>
            <person name="Vaughan L."/>
            <person name="Greub G."/>
        </authorList>
    </citation>
    <scope>NUCLEOTIDE SEQUENCE [LARGE SCALE GENOMIC DNA]</scope>
    <source>
        <strain evidence="2">ATCC VR-1470 / WSU 86-1044</strain>
    </source>
</reference>
<dbReference type="PROSITE" id="PS51257">
    <property type="entry name" value="PROKAR_LIPOPROTEIN"/>
    <property type="match status" value="1"/>
</dbReference>
<dbReference type="EMBL" id="CP001928">
    <property type="protein sequence ID" value="ADI38009.1"/>
    <property type="molecule type" value="Genomic_DNA"/>
</dbReference>
<dbReference type="eggNOG" id="ENOG5032WE4">
    <property type="taxonomic scope" value="Bacteria"/>
</dbReference>
<protein>
    <submittedName>
        <fullName evidence="1">Uncharacterized protein</fullName>
    </submittedName>
</protein>
<evidence type="ECO:0000313" key="1">
    <source>
        <dbReference type="EMBL" id="ADI38009.1"/>
    </source>
</evidence>
<dbReference type="RefSeq" id="WP_013181730.1">
    <property type="nucleotide sequence ID" value="NC_014225.1"/>
</dbReference>
<dbReference type="OrthoDB" id="20844at2"/>
<name>D6YV48_WADCW</name>
<keyword evidence="2" id="KW-1185">Reference proteome</keyword>
<dbReference type="STRING" id="716544.wcw_0641"/>
<dbReference type="KEGG" id="wch:wcw_0641"/>
<sequence>MVRFGFFLLSLLTSCAWHPCTTEYHVQYCHLNDPPPVELLDPCPHYLVVLVCARHLDYTNGKQLLKTIARHPSDGSKNSDVGHAWVLLQGEKERLEGGHTGEFGVVQPRYFEGVADLIDYRDPNPVRYLWATQKDGCFQKGSGGFVPTFAARIKLSQEQYEEVRAFILSYSYRDYAITRHQCATFAADVAEIAGVELKHSVTVPIEQRITLYGENIQLWSDPFYAELTISSPDILEKSLMQAVKEGKAQNATNWYLENYRKKTTLFDRIHSIKTIGSKLNRSLMLK</sequence>
<dbReference type="AlphaFoldDB" id="D6YV48"/>
<proteinExistence type="predicted"/>
<organism evidence="1 2">
    <name type="scientific">Waddlia chondrophila (strain ATCC VR-1470 / WSU 86-1044)</name>
    <dbReference type="NCBI Taxonomy" id="716544"/>
    <lineage>
        <taxon>Bacteria</taxon>
        <taxon>Pseudomonadati</taxon>
        <taxon>Chlamydiota</taxon>
        <taxon>Chlamydiia</taxon>
        <taxon>Parachlamydiales</taxon>
        <taxon>Waddliaceae</taxon>
        <taxon>Waddlia</taxon>
    </lineage>
</organism>
<gene>
    <name evidence="1" type="ordered locus">wcw_0641</name>
</gene>
<accession>D6YV48</accession>
<dbReference type="HOGENOM" id="CLU_939571_0_0_0"/>
<dbReference type="Proteomes" id="UP000001505">
    <property type="component" value="Chromosome"/>
</dbReference>
<evidence type="ECO:0000313" key="2">
    <source>
        <dbReference type="Proteomes" id="UP000001505"/>
    </source>
</evidence>